<feature type="region of interest" description="Disordered" evidence="1">
    <location>
        <begin position="35"/>
        <end position="59"/>
    </location>
</feature>
<reference evidence="2" key="1">
    <citation type="submission" date="2014-12" db="EMBL/GenBank/DDBJ databases">
        <title>Insight into the proteome of Arion vulgaris.</title>
        <authorList>
            <person name="Aradska J."/>
            <person name="Bulat T."/>
            <person name="Smidak R."/>
            <person name="Sarate P."/>
            <person name="Gangsoo J."/>
            <person name="Sialana F."/>
            <person name="Bilban M."/>
            <person name="Lubec G."/>
        </authorList>
    </citation>
    <scope>NUCLEOTIDE SEQUENCE</scope>
    <source>
        <tissue evidence="2">Skin</tissue>
    </source>
</reference>
<evidence type="ECO:0000313" key="2">
    <source>
        <dbReference type="EMBL" id="CEK53617.1"/>
    </source>
</evidence>
<protein>
    <submittedName>
        <fullName evidence="2">Uncharacterized protein</fullName>
    </submittedName>
</protein>
<gene>
    <name evidence="2" type="primary">ORF20860</name>
</gene>
<feature type="non-terminal residue" evidence="2">
    <location>
        <position position="59"/>
    </location>
</feature>
<dbReference type="EMBL" id="HACG01006752">
    <property type="protein sequence ID" value="CEK53617.1"/>
    <property type="molecule type" value="Transcribed_RNA"/>
</dbReference>
<name>A0A0B6YBA8_9EUPU</name>
<sequence length="59" mass="6296">MCGPAGCFSSSNTKPFVDELFEVLKSKIYIPPVTAETKPRPAAVAPQVKQEGKSPSHHG</sequence>
<dbReference type="AlphaFoldDB" id="A0A0B6YBA8"/>
<evidence type="ECO:0000256" key="1">
    <source>
        <dbReference type="SAM" id="MobiDB-lite"/>
    </source>
</evidence>
<accession>A0A0B6YBA8</accession>
<organism evidence="2">
    <name type="scientific">Arion vulgaris</name>
    <dbReference type="NCBI Taxonomy" id="1028688"/>
    <lineage>
        <taxon>Eukaryota</taxon>
        <taxon>Metazoa</taxon>
        <taxon>Spiralia</taxon>
        <taxon>Lophotrochozoa</taxon>
        <taxon>Mollusca</taxon>
        <taxon>Gastropoda</taxon>
        <taxon>Heterobranchia</taxon>
        <taxon>Euthyneura</taxon>
        <taxon>Panpulmonata</taxon>
        <taxon>Eupulmonata</taxon>
        <taxon>Stylommatophora</taxon>
        <taxon>Helicina</taxon>
        <taxon>Arionoidea</taxon>
        <taxon>Arionidae</taxon>
        <taxon>Arion</taxon>
    </lineage>
</organism>
<feature type="compositionally biased region" description="Basic and acidic residues" evidence="1">
    <location>
        <begin position="50"/>
        <end position="59"/>
    </location>
</feature>
<proteinExistence type="predicted"/>